<comment type="caution">
    <text evidence="2">The sequence shown here is derived from an EMBL/GenBank/DDBJ whole genome shotgun (WGS) entry which is preliminary data.</text>
</comment>
<evidence type="ECO:0000313" key="3">
    <source>
        <dbReference type="Proteomes" id="UP001501153"/>
    </source>
</evidence>
<sequence>MAMKTKLPLYLALLLLTQCSKCKDDPTPADQLRLLPPATQTGRNTFGCLVNGQAYTPQGNNGQSNNVCLYDPGPNGANLSIRTYRSVDGSRTSITVNALYITGAGTYSLDLPTTAGTAYFNDRNRPSPCNEYWHGGTLTYSKGNLTLTRVDEQAGIISGTFEFTLAQPGCDTIKVTQGRFDYQL</sequence>
<reference evidence="3" key="1">
    <citation type="journal article" date="2019" name="Int. J. Syst. Evol. Microbiol.">
        <title>The Global Catalogue of Microorganisms (GCM) 10K type strain sequencing project: providing services to taxonomists for standard genome sequencing and annotation.</title>
        <authorList>
            <consortium name="The Broad Institute Genomics Platform"/>
            <consortium name="The Broad Institute Genome Sequencing Center for Infectious Disease"/>
            <person name="Wu L."/>
            <person name="Ma J."/>
        </authorList>
    </citation>
    <scope>NUCLEOTIDE SEQUENCE [LARGE SCALE GENOMIC DNA]</scope>
    <source>
        <strain evidence="3">JCM 17923</strain>
    </source>
</reference>
<accession>A0ABP8IDD6</accession>
<evidence type="ECO:0008006" key="4">
    <source>
        <dbReference type="Google" id="ProtNLM"/>
    </source>
</evidence>
<proteinExistence type="predicted"/>
<evidence type="ECO:0000256" key="1">
    <source>
        <dbReference type="SAM" id="SignalP"/>
    </source>
</evidence>
<keyword evidence="1" id="KW-0732">Signal</keyword>
<evidence type="ECO:0000313" key="2">
    <source>
        <dbReference type="EMBL" id="GAA4356301.1"/>
    </source>
</evidence>
<keyword evidence="3" id="KW-1185">Reference proteome</keyword>
<name>A0ABP8IDD6_9BACT</name>
<feature type="chain" id="PRO_5046147121" description="Lipocalin-like domain-containing protein" evidence="1">
    <location>
        <begin position="23"/>
        <end position="184"/>
    </location>
</feature>
<dbReference type="EMBL" id="BAABGZ010000020">
    <property type="protein sequence ID" value="GAA4356301.1"/>
    <property type="molecule type" value="Genomic_DNA"/>
</dbReference>
<gene>
    <name evidence="2" type="ORF">GCM10023185_19980</name>
</gene>
<dbReference type="Proteomes" id="UP001501153">
    <property type="component" value="Unassembled WGS sequence"/>
</dbReference>
<feature type="signal peptide" evidence="1">
    <location>
        <begin position="1"/>
        <end position="22"/>
    </location>
</feature>
<dbReference type="Pfam" id="PF19765">
    <property type="entry name" value="DUF6252"/>
    <property type="match status" value="1"/>
</dbReference>
<organism evidence="2 3">
    <name type="scientific">Hymenobacter saemangeumensis</name>
    <dbReference type="NCBI Taxonomy" id="1084522"/>
    <lineage>
        <taxon>Bacteria</taxon>
        <taxon>Pseudomonadati</taxon>
        <taxon>Bacteroidota</taxon>
        <taxon>Cytophagia</taxon>
        <taxon>Cytophagales</taxon>
        <taxon>Hymenobacteraceae</taxon>
        <taxon>Hymenobacter</taxon>
    </lineage>
</organism>
<dbReference type="InterPro" id="IPR046219">
    <property type="entry name" value="DUF6252"/>
</dbReference>
<protein>
    <recommendedName>
        <fullName evidence="4">Lipocalin-like domain-containing protein</fullName>
    </recommendedName>
</protein>